<evidence type="ECO:0000313" key="2">
    <source>
        <dbReference type="EMBL" id="AOR73913.1"/>
    </source>
</evidence>
<sequence length="76" mass="8227">MKFKGDINMLHNVKSTKLQVTLIDGDHPEGLNRVFNNLVAQPSDEQIASFQTILEGLAGGTVQEATLTTATTLTNE</sequence>
<dbReference type="PATRIC" id="fig|1613.112.peg.464"/>
<organism evidence="2 3">
    <name type="scientific">Limosilactobacillus fermentum</name>
    <name type="common">Lactobacillus fermentum</name>
    <dbReference type="NCBI Taxonomy" id="1613"/>
    <lineage>
        <taxon>Bacteria</taxon>
        <taxon>Bacillati</taxon>
        <taxon>Bacillota</taxon>
        <taxon>Bacilli</taxon>
        <taxon>Lactobacillales</taxon>
        <taxon>Lactobacillaceae</taxon>
        <taxon>Limosilactobacillus</taxon>
    </lineage>
</organism>
<gene>
    <name evidence="2" type="ORF">LACFE_CDS0441</name>
</gene>
<dbReference type="InterPro" id="IPR012454">
    <property type="entry name" value="DUF1659"/>
</dbReference>
<dbReference type="Proteomes" id="UP000094714">
    <property type="component" value="Chromosome"/>
</dbReference>
<protein>
    <recommendedName>
        <fullName evidence="1">DUF1659 domain-containing protein</fullName>
    </recommendedName>
</protein>
<accession>A0A1D7ZVL1</accession>
<feature type="domain" description="DUF1659" evidence="1">
    <location>
        <begin position="12"/>
        <end position="75"/>
    </location>
</feature>
<reference evidence="2 3" key="1">
    <citation type="submission" date="2016-09" db="EMBL/GenBank/DDBJ databases">
        <title>Genome Sequence of the Lactobacillus fermentum strain NCC2970 (CNCM I-5068).</title>
        <authorList>
            <person name="Barretto C."/>
            <person name="Ngom-Bru C."/>
            <person name="Genevaz A."/>
            <person name="Fournier C."/>
            <person name="Moine D."/>
            <person name="Kassam M."/>
            <person name="Iltis A."/>
            <person name="Sagory-Zalkind P."/>
            <person name="Faucherand G."/>
            <person name="Descombes P."/>
            <person name="Duboux S."/>
        </authorList>
    </citation>
    <scope>NUCLEOTIDE SEQUENCE [LARGE SCALE GENOMIC DNA]</scope>
    <source>
        <strain evidence="2 3">NCC2970</strain>
    </source>
</reference>
<dbReference type="Pfam" id="PF07872">
    <property type="entry name" value="DUF1659"/>
    <property type="match status" value="1"/>
</dbReference>
<proteinExistence type="predicted"/>
<name>A0A1D7ZVL1_LIMFE</name>
<dbReference type="EMBL" id="CP017151">
    <property type="protein sequence ID" value="AOR73913.1"/>
    <property type="molecule type" value="Genomic_DNA"/>
</dbReference>
<dbReference type="AlphaFoldDB" id="A0A1D7ZVL1"/>
<evidence type="ECO:0000313" key="3">
    <source>
        <dbReference type="Proteomes" id="UP000094714"/>
    </source>
</evidence>
<evidence type="ECO:0000259" key="1">
    <source>
        <dbReference type="Pfam" id="PF07872"/>
    </source>
</evidence>